<evidence type="ECO:0000313" key="2">
    <source>
        <dbReference type="EMBL" id="MBB5019993.1"/>
    </source>
</evidence>
<protein>
    <recommendedName>
        <fullName evidence="4">PepSY domain-containing protein</fullName>
    </recommendedName>
</protein>
<feature type="transmembrane region" description="Helical" evidence="1">
    <location>
        <begin position="262"/>
        <end position="281"/>
    </location>
</feature>
<dbReference type="RefSeq" id="WP_184041406.1">
    <property type="nucleotide sequence ID" value="NZ_JACHHY010000022.1"/>
</dbReference>
<dbReference type="EMBL" id="JACHHY010000022">
    <property type="protein sequence ID" value="MBB5019993.1"/>
    <property type="molecule type" value="Genomic_DNA"/>
</dbReference>
<gene>
    <name evidence="2" type="ORF">HNQ59_003301</name>
</gene>
<dbReference type="AlphaFoldDB" id="A0A840MUJ2"/>
<name>A0A840MUJ2_9PROT</name>
<sequence length="498" mass="56162">MTHSDSKLTRQLTASRWLGRCYRWHKQIALVVAIPAVLWALTGLAHPIMTRLFPSALTMQPPTETIQTPEGQPLASIMRQAGIHQIEAAWLIAPAGRPTWQIRQPGPDPYRYFDAVTGQENPDGDRQRAIQLARHFAGDQHSPLRNAQRLTQFDADYPSVNRLLPVWRVDFDRPDRLRAYVETGPARLSALVDDRKAIFQQLFRILHNWSWADDWPGPRRLVMTILLIGIATTTAIGLLVYILQKSRPSRPASRVWHRRIGLLATLSMLAFCSSAVLHLWLKAPLAPPVQLATPFDTTLLTAQPTQLKSGAVLVNISGQAAWLLPRMSKAGGAEHQHHAAHTVRHPTPPARYLDAATGQVLPDGEPRHVQHLTTRLLGQPATGNPRYQWVHRFEGEYGFINKRLPVVQIKQGDRTDYLELSTASWAAHIEPSVRTEGYLFSWLHKAQWLDPLGKNTRDTVLGCFALLNAIMIGIGVWMWWKKRRSPRGSPQQSHHSAQ</sequence>
<evidence type="ECO:0000313" key="3">
    <source>
        <dbReference type="Proteomes" id="UP000575898"/>
    </source>
</evidence>
<reference evidence="2 3" key="1">
    <citation type="submission" date="2020-08" db="EMBL/GenBank/DDBJ databases">
        <title>Genomic Encyclopedia of Type Strains, Phase IV (KMG-IV): sequencing the most valuable type-strain genomes for metagenomic binning, comparative biology and taxonomic classification.</title>
        <authorList>
            <person name="Goeker M."/>
        </authorList>
    </citation>
    <scope>NUCLEOTIDE SEQUENCE [LARGE SCALE GENOMIC DNA]</scope>
    <source>
        <strain evidence="2 3">DSM 27165</strain>
    </source>
</reference>
<evidence type="ECO:0000256" key="1">
    <source>
        <dbReference type="SAM" id="Phobius"/>
    </source>
</evidence>
<organism evidence="2 3">
    <name type="scientific">Chitinivorax tropicus</name>
    <dbReference type="NCBI Taxonomy" id="714531"/>
    <lineage>
        <taxon>Bacteria</taxon>
        <taxon>Pseudomonadati</taxon>
        <taxon>Pseudomonadota</taxon>
        <taxon>Betaproteobacteria</taxon>
        <taxon>Chitinivorax</taxon>
    </lineage>
</organism>
<evidence type="ECO:0008006" key="4">
    <source>
        <dbReference type="Google" id="ProtNLM"/>
    </source>
</evidence>
<keyword evidence="1" id="KW-0812">Transmembrane</keyword>
<keyword evidence="1" id="KW-1133">Transmembrane helix</keyword>
<feature type="transmembrane region" description="Helical" evidence="1">
    <location>
        <begin position="459"/>
        <end position="480"/>
    </location>
</feature>
<keyword evidence="1" id="KW-0472">Membrane</keyword>
<dbReference type="Proteomes" id="UP000575898">
    <property type="component" value="Unassembled WGS sequence"/>
</dbReference>
<comment type="caution">
    <text evidence="2">The sequence shown here is derived from an EMBL/GenBank/DDBJ whole genome shotgun (WGS) entry which is preliminary data.</text>
</comment>
<feature type="transmembrane region" description="Helical" evidence="1">
    <location>
        <begin position="221"/>
        <end position="242"/>
    </location>
</feature>
<accession>A0A840MUJ2</accession>
<feature type="transmembrane region" description="Helical" evidence="1">
    <location>
        <begin position="28"/>
        <end position="49"/>
    </location>
</feature>
<proteinExistence type="predicted"/>
<keyword evidence="3" id="KW-1185">Reference proteome</keyword>